<dbReference type="PANTHER" id="PTHR30126">
    <property type="entry name" value="HTH-TYPE TRANSCRIPTIONAL REGULATOR"/>
    <property type="match status" value="1"/>
</dbReference>
<proteinExistence type="inferred from homology"/>
<dbReference type="OrthoDB" id="9072091at2"/>
<keyword evidence="3" id="KW-0238">DNA-binding</keyword>
<evidence type="ECO:0000256" key="3">
    <source>
        <dbReference type="ARBA" id="ARBA00023125"/>
    </source>
</evidence>
<dbReference type="InterPro" id="IPR036388">
    <property type="entry name" value="WH-like_DNA-bd_sf"/>
</dbReference>
<dbReference type="InterPro" id="IPR000847">
    <property type="entry name" value="LysR_HTH_N"/>
</dbReference>
<dbReference type="GO" id="GO:0000976">
    <property type="term" value="F:transcription cis-regulatory region binding"/>
    <property type="evidence" value="ECO:0007669"/>
    <property type="project" value="TreeGrafter"/>
</dbReference>
<dbReference type="PRINTS" id="PR00039">
    <property type="entry name" value="HTHLYSR"/>
</dbReference>
<keyword evidence="4" id="KW-0804">Transcription</keyword>
<dbReference type="CDD" id="cd08420">
    <property type="entry name" value="PBP2_CysL_like"/>
    <property type="match status" value="1"/>
</dbReference>
<dbReference type="EMBL" id="CP014845">
    <property type="protein sequence ID" value="AMR80555.1"/>
    <property type="molecule type" value="Genomic_DNA"/>
</dbReference>
<dbReference type="Gene3D" id="3.40.190.10">
    <property type="entry name" value="Periplasmic binding protein-like II"/>
    <property type="match status" value="2"/>
</dbReference>
<dbReference type="NCBIfam" id="NF008095">
    <property type="entry name" value="PRK10837.1"/>
    <property type="match status" value="1"/>
</dbReference>
<dbReference type="RefSeq" id="WP_062802389.1">
    <property type="nucleotide sequence ID" value="NZ_CP014845.1"/>
</dbReference>
<organism evidence="6 7">
    <name type="scientific">Cupriavidus nantongensis</name>
    <dbReference type="NCBI Taxonomy" id="1796606"/>
    <lineage>
        <taxon>Bacteria</taxon>
        <taxon>Pseudomonadati</taxon>
        <taxon>Pseudomonadota</taxon>
        <taxon>Betaproteobacteria</taxon>
        <taxon>Burkholderiales</taxon>
        <taxon>Burkholderiaceae</taxon>
        <taxon>Cupriavidus</taxon>
    </lineage>
</organism>
<protein>
    <recommendedName>
        <fullName evidence="5">HTH lysR-type domain-containing protein</fullName>
    </recommendedName>
</protein>
<dbReference type="PROSITE" id="PS50931">
    <property type="entry name" value="HTH_LYSR"/>
    <property type="match status" value="1"/>
</dbReference>
<dbReference type="AlphaFoldDB" id="A0A142JR43"/>
<evidence type="ECO:0000313" key="6">
    <source>
        <dbReference type="EMBL" id="AMR80555.1"/>
    </source>
</evidence>
<evidence type="ECO:0000313" key="7">
    <source>
        <dbReference type="Proteomes" id="UP000075238"/>
    </source>
</evidence>
<feature type="domain" description="HTH lysR-type" evidence="5">
    <location>
        <begin position="6"/>
        <end position="63"/>
    </location>
</feature>
<comment type="similarity">
    <text evidence="1">Belongs to the LysR transcriptional regulatory family.</text>
</comment>
<evidence type="ECO:0000256" key="4">
    <source>
        <dbReference type="ARBA" id="ARBA00023163"/>
    </source>
</evidence>
<keyword evidence="2" id="KW-0805">Transcription regulation</keyword>
<evidence type="ECO:0000259" key="5">
    <source>
        <dbReference type="PROSITE" id="PS50931"/>
    </source>
</evidence>
<dbReference type="KEGG" id="cnan:A2G96_22180"/>
<dbReference type="Pfam" id="PF00126">
    <property type="entry name" value="HTH_1"/>
    <property type="match status" value="1"/>
</dbReference>
<reference evidence="6 7" key="1">
    <citation type="submission" date="2016-03" db="EMBL/GenBank/DDBJ databases">
        <title>Complete genome sequence of a novel chlorpyrifos degrading bacterium, Cupriavidus nantongensis sp. X1.</title>
        <authorList>
            <person name="Fang L."/>
        </authorList>
    </citation>
    <scope>NUCLEOTIDE SEQUENCE [LARGE SCALE GENOMIC DNA]</scope>
    <source>
        <strain evidence="6 7">X1</strain>
    </source>
</reference>
<name>A0A142JR43_9BURK</name>
<dbReference type="SUPFAM" id="SSF46785">
    <property type="entry name" value="Winged helix' DNA-binding domain"/>
    <property type="match status" value="1"/>
</dbReference>
<evidence type="ECO:0000256" key="2">
    <source>
        <dbReference type="ARBA" id="ARBA00023015"/>
    </source>
</evidence>
<dbReference type="GO" id="GO:0003700">
    <property type="term" value="F:DNA-binding transcription factor activity"/>
    <property type="evidence" value="ECO:0007669"/>
    <property type="project" value="InterPro"/>
</dbReference>
<dbReference type="Proteomes" id="UP000075238">
    <property type="component" value="Chromosome 2"/>
</dbReference>
<keyword evidence="7" id="KW-1185">Reference proteome</keyword>
<accession>A0A142JR43</accession>
<dbReference type="InterPro" id="IPR036390">
    <property type="entry name" value="WH_DNA-bd_sf"/>
</dbReference>
<dbReference type="InterPro" id="IPR005119">
    <property type="entry name" value="LysR_subst-bd"/>
</dbReference>
<gene>
    <name evidence="6" type="ORF">A2G96_22180</name>
</gene>
<sequence>MAALRFSLRQLELFSAVARTGSTAAAGETAALSQSAVSSAVNELEQMLGVTLFDRIAKRLVLNDAGRALQERAARLIWEARSIEREFSGGHPSYHLKVAASTTIGNYLIPRILTGYQRRYPDRRVDTAIGNSREVMRLVSEAHVDVGLIEGPSLATDLVVRPWREDELVIVASAQDRLAVAQRESGALVSAAQLQAASWLLREEGSGTRDAVRQALHPCLGPLSPKAVLGSSEAIKYAVELGLGISCLSRLLVQPMLDSGTLVELRTGLPRWTRPLSLVSHPARPVSLAISEFLHPERTG</sequence>
<evidence type="ECO:0000256" key="1">
    <source>
        <dbReference type="ARBA" id="ARBA00009437"/>
    </source>
</evidence>
<dbReference type="Pfam" id="PF03466">
    <property type="entry name" value="LysR_substrate"/>
    <property type="match status" value="1"/>
</dbReference>
<dbReference type="PANTHER" id="PTHR30126:SF94">
    <property type="entry name" value="LYSR FAMILY TRANSCRIPTIONAL REGULATOR"/>
    <property type="match status" value="1"/>
</dbReference>
<dbReference type="STRING" id="1796606.A2G96_22180"/>
<dbReference type="Gene3D" id="1.10.10.10">
    <property type="entry name" value="Winged helix-like DNA-binding domain superfamily/Winged helix DNA-binding domain"/>
    <property type="match status" value="1"/>
</dbReference>
<dbReference type="SUPFAM" id="SSF53850">
    <property type="entry name" value="Periplasmic binding protein-like II"/>
    <property type="match status" value="1"/>
</dbReference>